<protein>
    <recommendedName>
        <fullName evidence="3">Sigma-70-like protein</fullName>
    </recommendedName>
</protein>
<comment type="caution">
    <text evidence="1">The sequence shown here is derived from an EMBL/GenBank/DDBJ whole genome shotgun (WGS) entry which is preliminary data.</text>
</comment>
<proteinExistence type="predicted"/>
<evidence type="ECO:0000313" key="2">
    <source>
        <dbReference type="Proteomes" id="UP001185792"/>
    </source>
</evidence>
<accession>A0ABU4EZX1</accession>
<sequence length="109" mass="11904">MSIQVVVEMLAKPRVFRYQGLPYSGRIGAVAESILAGPAERAAELPDWPTLTSYLEQMSPQLRPVLIGAFVDGLDDEHISSQIGMPTAIVVTMRKEIEQYLSQSASAGR</sequence>
<evidence type="ECO:0000313" key="1">
    <source>
        <dbReference type="EMBL" id="MDV7136807.1"/>
    </source>
</evidence>
<organism evidence="1 2">
    <name type="scientific">Williamsia marianensis</name>
    <dbReference type="NCBI Taxonomy" id="85044"/>
    <lineage>
        <taxon>Bacteria</taxon>
        <taxon>Bacillati</taxon>
        <taxon>Actinomycetota</taxon>
        <taxon>Actinomycetes</taxon>
        <taxon>Mycobacteriales</taxon>
        <taxon>Nocardiaceae</taxon>
        <taxon>Williamsia</taxon>
    </lineage>
</organism>
<dbReference type="RefSeq" id="WP_247207632.1">
    <property type="nucleotide sequence ID" value="NZ_JAWLUM010000005.1"/>
</dbReference>
<evidence type="ECO:0008006" key="3">
    <source>
        <dbReference type="Google" id="ProtNLM"/>
    </source>
</evidence>
<name>A0ABU4EZX1_WILMA</name>
<keyword evidence="2" id="KW-1185">Reference proteome</keyword>
<reference evidence="1 2" key="1">
    <citation type="submission" date="2023-10" db="EMBL/GenBank/DDBJ databases">
        <title>Development of a sustainable strategy for remediation of hydrocarbon-contaminated territories based on the waste exchange concept.</title>
        <authorList>
            <person name="Krivoruchko A."/>
        </authorList>
    </citation>
    <scope>NUCLEOTIDE SEQUENCE [LARGE SCALE GENOMIC DNA]</scope>
    <source>
        <strain evidence="1 2">IEGM 1236</strain>
    </source>
</reference>
<dbReference type="Proteomes" id="UP001185792">
    <property type="component" value="Unassembled WGS sequence"/>
</dbReference>
<dbReference type="EMBL" id="JAWLUM010000005">
    <property type="protein sequence ID" value="MDV7136807.1"/>
    <property type="molecule type" value="Genomic_DNA"/>
</dbReference>
<gene>
    <name evidence="1" type="ORF">R4198_24210</name>
</gene>